<name>A0A135HPV6_9HYPH</name>
<evidence type="ECO:0000313" key="4">
    <source>
        <dbReference type="Proteomes" id="UP000070107"/>
    </source>
</evidence>
<sequence>MLVLLRLVIIMSLAGYTLPAASAAMHGLSVGPEHVHSDTHDHDMTSGEHAHEDKKLSSNEMPEAAQQKCCSDFCVGFAIMMPADTVSEPVISAIRQFADDDQAYLERSPFHRPPNI</sequence>
<reference evidence="3 4" key="1">
    <citation type="submission" date="2015-11" db="EMBL/GenBank/DDBJ databases">
        <title>Draft genome sequence of Paramesorhizobium deserti A-3-E, a strain highly resistant to diverse beta-lactam antibiotics.</title>
        <authorList>
            <person name="Lv R."/>
            <person name="Yang X."/>
            <person name="Fang N."/>
            <person name="Guo J."/>
            <person name="Luo X."/>
            <person name="Peng F."/>
            <person name="Yang R."/>
            <person name="Cui Y."/>
            <person name="Fang C."/>
            <person name="Song Y."/>
        </authorList>
    </citation>
    <scope>NUCLEOTIDE SEQUENCE [LARGE SCALE GENOMIC DNA]</scope>
    <source>
        <strain evidence="3 4">A-3-E</strain>
    </source>
</reference>
<feature type="region of interest" description="Disordered" evidence="1">
    <location>
        <begin position="31"/>
        <end position="63"/>
    </location>
</feature>
<dbReference type="AlphaFoldDB" id="A0A135HPV6"/>
<proteinExistence type="predicted"/>
<protein>
    <recommendedName>
        <fullName evidence="5">Cobalt transporter</fullName>
    </recommendedName>
</protein>
<gene>
    <name evidence="3" type="ORF">ATN84_20255</name>
</gene>
<feature type="compositionally biased region" description="Basic and acidic residues" evidence="1">
    <location>
        <begin position="33"/>
        <end position="57"/>
    </location>
</feature>
<evidence type="ECO:0000256" key="2">
    <source>
        <dbReference type="SAM" id="SignalP"/>
    </source>
</evidence>
<dbReference type="OrthoDB" id="8277802at2"/>
<dbReference type="Proteomes" id="UP000070107">
    <property type="component" value="Unassembled WGS sequence"/>
</dbReference>
<evidence type="ECO:0008006" key="5">
    <source>
        <dbReference type="Google" id="ProtNLM"/>
    </source>
</evidence>
<evidence type="ECO:0000313" key="3">
    <source>
        <dbReference type="EMBL" id="KXF75238.1"/>
    </source>
</evidence>
<keyword evidence="2" id="KW-0732">Signal</keyword>
<organism evidence="3 4">
    <name type="scientific">Paramesorhizobium deserti</name>
    <dbReference type="NCBI Taxonomy" id="1494590"/>
    <lineage>
        <taxon>Bacteria</taxon>
        <taxon>Pseudomonadati</taxon>
        <taxon>Pseudomonadota</taxon>
        <taxon>Alphaproteobacteria</taxon>
        <taxon>Hyphomicrobiales</taxon>
        <taxon>Phyllobacteriaceae</taxon>
        <taxon>Paramesorhizobium</taxon>
    </lineage>
</organism>
<accession>A0A135HPV6</accession>
<feature type="chain" id="PRO_5007465128" description="Cobalt transporter" evidence="2">
    <location>
        <begin position="24"/>
        <end position="116"/>
    </location>
</feature>
<keyword evidence="4" id="KW-1185">Reference proteome</keyword>
<evidence type="ECO:0000256" key="1">
    <source>
        <dbReference type="SAM" id="MobiDB-lite"/>
    </source>
</evidence>
<dbReference type="STRING" id="1494590.ATN84_20255"/>
<dbReference type="EMBL" id="LNTU01000039">
    <property type="protein sequence ID" value="KXF75238.1"/>
    <property type="molecule type" value="Genomic_DNA"/>
</dbReference>
<comment type="caution">
    <text evidence="3">The sequence shown here is derived from an EMBL/GenBank/DDBJ whole genome shotgun (WGS) entry which is preliminary data.</text>
</comment>
<feature type="signal peptide" evidence="2">
    <location>
        <begin position="1"/>
        <end position="23"/>
    </location>
</feature>